<dbReference type="AlphaFoldDB" id="E9FT61"/>
<dbReference type="KEGG" id="dpx:DAPPUDRAFT_233092"/>
<protein>
    <submittedName>
        <fullName evidence="1">Uncharacterized protein</fullName>
    </submittedName>
</protein>
<keyword evidence="2" id="KW-1185">Reference proteome</keyword>
<dbReference type="InParanoid" id="E9FT61"/>
<organism evidence="1 2">
    <name type="scientific">Daphnia pulex</name>
    <name type="common">Water flea</name>
    <dbReference type="NCBI Taxonomy" id="6669"/>
    <lineage>
        <taxon>Eukaryota</taxon>
        <taxon>Metazoa</taxon>
        <taxon>Ecdysozoa</taxon>
        <taxon>Arthropoda</taxon>
        <taxon>Crustacea</taxon>
        <taxon>Branchiopoda</taxon>
        <taxon>Diplostraca</taxon>
        <taxon>Cladocera</taxon>
        <taxon>Anomopoda</taxon>
        <taxon>Daphniidae</taxon>
        <taxon>Daphnia</taxon>
    </lineage>
</organism>
<dbReference type="HOGENOM" id="CLU_2388446_0_0_1"/>
<accession>E9FT61</accession>
<proteinExistence type="predicted"/>
<reference evidence="1 2" key="1">
    <citation type="journal article" date="2011" name="Science">
        <title>The ecoresponsive genome of Daphnia pulex.</title>
        <authorList>
            <person name="Colbourne J.K."/>
            <person name="Pfrender M.E."/>
            <person name="Gilbert D."/>
            <person name="Thomas W.K."/>
            <person name="Tucker A."/>
            <person name="Oakley T.H."/>
            <person name="Tokishita S."/>
            <person name="Aerts A."/>
            <person name="Arnold G.J."/>
            <person name="Basu M.K."/>
            <person name="Bauer D.J."/>
            <person name="Caceres C.E."/>
            <person name="Carmel L."/>
            <person name="Casola C."/>
            <person name="Choi J.H."/>
            <person name="Detter J.C."/>
            <person name="Dong Q."/>
            <person name="Dusheyko S."/>
            <person name="Eads B.D."/>
            <person name="Frohlich T."/>
            <person name="Geiler-Samerotte K.A."/>
            <person name="Gerlach D."/>
            <person name="Hatcher P."/>
            <person name="Jogdeo S."/>
            <person name="Krijgsveld J."/>
            <person name="Kriventseva E.V."/>
            <person name="Kultz D."/>
            <person name="Laforsch C."/>
            <person name="Lindquist E."/>
            <person name="Lopez J."/>
            <person name="Manak J.R."/>
            <person name="Muller J."/>
            <person name="Pangilinan J."/>
            <person name="Patwardhan R.P."/>
            <person name="Pitluck S."/>
            <person name="Pritham E.J."/>
            <person name="Rechtsteiner A."/>
            <person name="Rho M."/>
            <person name="Rogozin I.B."/>
            <person name="Sakarya O."/>
            <person name="Salamov A."/>
            <person name="Schaack S."/>
            <person name="Shapiro H."/>
            <person name="Shiga Y."/>
            <person name="Skalitzky C."/>
            <person name="Smith Z."/>
            <person name="Souvorov A."/>
            <person name="Sung W."/>
            <person name="Tang Z."/>
            <person name="Tsuchiya D."/>
            <person name="Tu H."/>
            <person name="Vos H."/>
            <person name="Wang M."/>
            <person name="Wolf Y.I."/>
            <person name="Yamagata H."/>
            <person name="Yamada T."/>
            <person name="Ye Y."/>
            <person name="Shaw J.R."/>
            <person name="Andrews J."/>
            <person name="Crease T.J."/>
            <person name="Tang H."/>
            <person name="Lucas S.M."/>
            <person name="Robertson H.M."/>
            <person name="Bork P."/>
            <person name="Koonin E.V."/>
            <person name="Zdobnov E.M."/>
            <person name="Grigoriev I.V."/>
            <person name="Lynch M."/>
            <person name="Boore J.L."/>
        </authorList>
    </citation>
    <scope>NUCLEOTIDE SEQUENCE [LARGE SCALE GENOMIC DNA]</scope>
</reference>
<dbReference type="EMBL" id="GL732524">
    <property type="protein sequence ID" value="EFX89317.1"/>
    <property type="molecule type" value="Genomic_DNA"/>
</dbReference>
<sequence>MPVSLTDSTTNNEDDHCNNLSYVLNSGLNRHFPAFKITRLHKLLETVKRRPKVAVTTWWWLAMISVKSFRLKSRVDFQAINRLIVERISPEFNK</sequence>
<evidence type="ECO:0000313" key="2">
    <source>
        <dbReference type="Proteomes" id="UP000000305"/>
    </source>
</evidence>
<dbReference type="Proteomes" id="UP000000305">
    <property type="component" value="Unassembled WGS sequence"/>
</dbReference>
<name>E9FT61_DAPPU</name>
<evidence type="ECO:0000313" key="1">
    <source>
        <dbReference type="EMBL" id="EFX89317.1"/>
    </source>
</evidence>
<gene>
    <name evidence="1" type="ORF">DAPPUDRAFT_233092</name>
</gene>